<reference evidence="1 2" key="1">
    <citation type="journal article" date="2023" name="ACS Omega">
        <title>Identification of the Neoaspergillic Acid Biosynthesis Gene Cluster by Establishing an In Vitro CRISPR-Ribonucleoprotein Genetic System in Aspergillus melleus.</title>
        <authorList>
            <person name="Yuan B."/>
            <person name="Grau M.F."/>
            <person name="Murata R.M."/>
            <person name="Torok T."/>
            <person name="Venkateswaran K."/>
            <person name="Stajich J.E."/>
            <person name="Wang C.C.C."/>
        </authorList>
    </citation>
    <scope>NUCLEOTIDE SEQUENCE [LARGE SCALE GENOMIC DNA]</scope>
    <source>
        <strain evidence="1 2">IMV 1140</strain>
    </source>
</reference>
<dbReference type="EMBL" id="JAOPJF010000058">
    <property type="protein sequence ID" value="KAK1141842.1"/>
    <property type="molecule type" value="Genomic_DNA"/>
</dbReference>
<gene>
    <name evidence="1" type="ORF">N8T08_008354</name>
</gene>
<dbReference type="Proteomes" id="UP001177260">
    <property type="component" value="Unassembled WGS sequence"/>
</dbReference>
<organism evidence="1 2">
    <name type="scientific">Aspergillus melleus</name>
    <dbReference type="NCBI Taxonomy" id="138277"/>
    <lineage>
        <taxon>Eukaryota</taxon>
        <taxon>Fungi</taxon>
        <taxon>Dikarya</taxon>
        <taxon>Ascomycota</taxon>
        <taxon>Pezizomycotina</taxon>
        <taxon>Eurotiomycetes</taxon>
        <taxon>Eurotiomycetidae</taxon>
        <taxon>Eurotiales</taxon>
        <taxon>Aspergillaceae</taxon>
        <taxon>Aspergillus</taxon>
        <taxon>Aspergillus subgen. Circumdati</taxon>
    </lineage>
</organism>
<keyword evidence="2" id="KW-1185">Reference proteome</keyword>
<protein>
    <submittedName>
        <fullName evidence="1">Uncharacterized protein</fullName>
    </submittedName>
</protein>
<name>A0ACC3AVL0_9EURO</name>
<evidence type="ECO:0000313" key="1">
    <source>
        <dbReference type="EMBL" id="KAK1141842.1"/>
    </source>
</evidence>
<proteinExistence type="predicted"/>
<comment type="caution">
    <text evidence="1">The sequence shown here is derived from an EMBL/GenBank/DDBJ whole genome shotgun (WGS) entry which is preliminary data.</text>
</comment>
<evidence type="ECO:0000313" key="2">
    <source>
        <dbReference type="Proteomes" id="UP001177260"/>
    </source>
</evidence>
<sequence length="1886" mass="207246">MASRTSSSQSADSQWSHQDPPEPEKEPKKSLGTRIKNGWARLELDIPTVTLMMKGAIPPTIALAAYQADAFASRFNTVGYLVAIVSVLGFAIMPRAKFVQMMILDVLAVCIASAVALLMMYSSVKAREHTDPSSIPTSSSSNIATNGSGGITATPYNSSASAVSGVWLFFEIYLVHSFRAKYQQFQFPVIIYSIVANVTFVYAPRLPTMAASISMVTKLLEACLTGLAFSTGTCLFIFPVTSRKVVFKEMAGYIGGLRAALNAHTAYFGTLERDDMFGRAETYDSRVEKTTEKGKVYSPEAEAIRAAVRKLTDLHAKLHADLTFAKREMAIGNLGPDDLQAIFRHLRQIMIPIVGLSFVVDIFQRLSDYNKWNQPIDPMGTEPPDVIRHRVVQEWNDIMRAVHDPFNSMIHTIDEGLQHALFVLELAKPPKKAATDLANGSADVEAGPGPGDKEFATHFERKLREFKVAKKLALRTWSAEKGIKLPADFFERPSSANLNVDDVPKDEYGIGRDRSRRQLYLFLYMEQLLSSAGHVVLEFVRFADERVESGKLSRKHLIIPGWKRVRKWGLSVFKADDSHEDDNMGDMHTQNNILQLGEAYRHRRDPEHLPSHTVWEKLGDKIRVIPSLLRSSESAYGFRVACATMTIAVVAFIHDTQTFFIKQRFVWAMVMVNLSMSPTSGQSIFGFVLRILGTVLAMILSFLCWFIPGKKTPGVIVFFFIFVSIMFYIPIKMFRFRIIGIITIISTSMIVGYELQVRKVGEQVATSNGQPYYPIHLLAPYRLATVTGGIAVSFFWTFFPYPISEHSVLRQSLGASLYLLANYYSIIHETVNARMRGDEGDIALKTSSGRRLLKARNKVFSKQMLMLTGLRTYSEFLKWEVPIGGRFPKKQYDSIISCIESIVSYLSLLGYASDTLLQLGDDPEDSNSVWLHDFRRLVASARITTHEITSVLCLLSASITNRQPLPPYLKTPRPYSFSKRLEALDKDILSLRHIAEPGFATFAVLQISTRCIVGDVDRLMRDVKTLVGELDFSFHAEYHLDASILTKAAAKTVLITGAANGIGAATATLFNAHGANVVISDLESCREKAESLIQSFAHPDRTVFIPADILNWTDMTTLFNQAAQIFGLVDIVIANAGTMESSPVLDLNDVDDEGNLRESVEGFKVIDVNVKGTMNTSTSGYFGGTGVAAYVASKHGVIGLLRASQQTAQKYGIRVNAVAPFFTPTQITAGFARKWEEAGLDANTPQGVAGAIANIAVDEKPRGECILVAGKYIRQMESVRAQLLPDWLGQDVTAFMGRAMQFFVEIGGGIELVEVVAAKADNGNQAGSKKAPHTSIQCFGDEYNDINSPHATSFAHANPDLECCHQEKPGLEGGWKPGVPEVIFMTCICILVAMDAFNAVVVIPLVPELASDLGQPLENVLWINTSYLLANAASQTMSSMLADVFGHGPILLSAVVLTTIGTGVSGGAFNLAGLIAGRSLQGTGGGGILAASFLIITNLIPKYHQLQFSNYVFRAQVTGSIAGAILGGLFGDYATTIWLFYSSFVFCALGMLVVPFAVDLRGCGQGKTGYICKLRRTDWLGSLLILLGVGCLLIGISWGGTRFAWDTAATLAPICVGASLLLVLVAYERFWTVHPFFSSAMFKSLSTTMIHISGFIHGLIISAHLHFLPLYLIFVKYLPHALTGLGLVALVALALPFLILVQKIRLLSHQPNLNPWILRLGWALATISTGCLTILDFKTPTSAWVILFLICGLSHALLTPSFIRCMFTRPFDPDSDSESDSDTDLFPKGYAKRKIPPILLHSILRTWGMCIAIPISGTIMLNQLFWDVERRFPFPGEVSFMVEFGALMPGGERDDYVDGFRVLWPVCTGVAALGAVLGGFGGRVRQ</sequence>
<accession>A0ACC3AVL0</accession>